<proteinExistence type="predicted"/>
<name>A0ACC3BKV5_PYRYE</name>
<protein>
    <submittedName>
        <fullName evidence="1">Uncharacterized protein</fullName>
    </submittedName>
</protein>
<evidence type="ECO:0000313" key="2">
    <source>
        <dbReference type="Proteomes" id="UP000798662"/>
    </source>
</evidence>
<organism evidence="1 2">
    <name type="scientific">Pyropia yezoensis</name>
    <name type="common">Susabi-nori</name>
    <name type="synonym">Porphyra yezoensis</name>
    <dbReference type="NCBI Taxonomy" id="2788"/>
    <lineage>
        <taxon>Eukaryota</taxon>
        <taxon>Rhodophyta</taxon>
        <taxon>Bangiophyceae</taxon>
        <taxon>Bangiales</taxon>
        <taxon>Bangiaceae</taxon>
        <taxon>Pyropia</taxon>
    </lineage>
</organism>
<reference evidence="1" key="1">
    <citation type="submission" date="2019-11" db="EMBL/GenBank/DDBJ databases">
        <title>Nori genome reveals adaptations in red seaweeds to the harsh intertidal environment.</title>
        <authorList>
            <person name="Wang D."/>
            <person name="Mao Y."/>
        </authorList>
    </citation>
    <scope>NUCLEOTIDE SEQUENCE</scope>
    <source>
        <tissue evidence="1">Gametophyte</tissue>
    </source>
</reference>
<keyword evidence="2" id="KW-1185">Reference proteome</keyword>
<evidence type="ECO:0000313" key="1">
    <source>
        <dbReference type="EMBL" id="KAK1858380.1"/>
    </source>
</evidence>
<sequence length="681" mass="68756">MAPTGHRVLLAVAAAAVAVAFTARAPVPVDAARVAAPSRAVIAVDVPGGVHPYGPRPPVVTIGRCRPCGPAVPGRCEAGTTCGKSNAGNLTCVKPMTVGKKCTDPCWTCAAGLTCGKSGTCELPTIPRCKPCGTGVVGKCEAGTTCGKSNAGNLTCVKPMTVGKKCTDPCWTCAAGLTCGKSGTCELPTIPRCKPCGTGVVGKCEAGTVCGKSNAGNLTCVKPMTVGKKCTDPCWTCAAGLTCGKSGTCELPTIPRCKPCGTGVVGKCEAGTTCGKSNAGNLTCVKPMTVGKKCTDPCWTCAAGLTCGKSGTCELPTIPRCKPCGTGVVGKCEAGTTCGKSNAGNLTCVKPMTVGKKCTDPCWTCAAGLTCGKSGTCELPTIPRCKPCGTGVVGKCEAGTTCGKINAGNLTCVKPMTVGKKCTDPCWTCAAGLTCGKSGTCELPTIPRCKPCGGSIRGRCEAGTMCRRTGVDGSTCVKPGRRGTKCTNGCTQCARWLTCAASSGTCELPTIPRCKPCGGSIRGRCEAGTMCRKTGVDGSTCVKPGRRGAKCTNGCTQCARWLTCAASSGTCERPIIRQCRPCGAGVRGRCEAGTQCRKNNRGALSCVKPMTVGKKCTDPCWTCAAGLTCGRSGTCQAAVIPACKPCGYGVAGRCAAGSPLDAHVHTGVLTWMRAPPLRMCG</sequence>
<gene>
    <name evidence="1" type="ORF">I4F81_000985</name>
</gene>
<dbReference type="Proteomes" id="UP000798662">
    <property type="component" value="Chromosome 1"/>
</dbReference>
<comment type="caution">
    <text evidence="1">The sequence shown here is derived from an EMBL/GenBank/DDBJ whole genome shotgun (WGS) entry which is preliminary data.</text>
</comment>
<accession>A0ACC3BKV5</accession>
<dbReference type="EMBL" id="CM020618">
    <property type="protein sequence ID" value="KAK1858380.1"/>
    <property type="molecule type" value="Genomic_DNA"/>
</dbReference>